<feature type="transmembrane region" description="Helical" evidence="2">
    <location>
        <begin position="34"/>
        <end position="57"/>
    </location>
</feature>
<protein>
    <submittedName>
        <fullName evidence="3">Uncharacterized protein</fullName>
    </submittedName>
</protein>
<keyword evidence="2" id="KW-1133">Transmembrane helix</keyword>
<dbReference type="EMBL" id="KV426050">
    <property type="protein sequence ID" value="KZV90380.1"/>
    <property type="molecule type" value="Genomic_DNA"/>
</dbReference>
<reference evidence="3 4" key="1">
    <citation type="journal article" date="2016" name="Mol. Biol. Evol.">
        <title>Comparative Genomics of Early-Diverging Mushroom-Forming Fungi Provides Insights into the Origins of Lignocellulose Decay Capabilities.</title>
        <authorList>
            <person name="Nagy L.G."/>
            <person name="Riley R."/>
            <person name="Tritt A."/>
            <person name="Adam C."/>
            <person name="Daum C."/>
            <person name="Floudas D."/>
            <person name="Sun H."/>
            <person name="Yadav J.S."/>
            <person name="Pangilinan J."/>
            <person name="Larsson K.H."/>
            <person name="Matsuura K."/>
            <person name="Barry K."/>
            <person name="Labutti K."/>
            <person name="Kuo R."/>
            <person name="Ohm R.A."/>
            <person name="Bhattacharya S.S."/>
            <person name="Shirouzu T."/>
            <person name="Yoshinaga Y."/>
            <person name="Martin F.M."/>
            <person name="Grigoriev I.V."/>
            <person name="Hibbett D.S."/>
        </authorList>
    </citation>
    <scope>NUCLEOTIDE SEQUENCE [LARGE SCALE GENOMIC DNA]</scope>
    <source>
        <strain evidence="3 4">HHB12029</strain>
    </source>
</reference>
<dbReference type="InParanoid" id="A0A165GDZ9"/>
<keyword evidence="2" id="KW-0472">Membrane</keyword>
<keyword evidence="2" id="KW-0812">Transmembrane</keyword>
<accession>A0A165GDZ9</accession>
<evidence type="ECO:0000256" key="2">
    <source>
        <dbReference type="SAM" id="Phobius"/>
    </source>
</evidence>
<sequence>MKWDMSPASSSEPTVIYPSEAATPADKQRMRNEALILGIAVSFVVLLIVGAIAAGLWRRQRRRQRSRAKTAAGLPHPYQKVEGP</sequence>
<proteinExistence type="predicted"/>
<dbReference type="AlphaFoldDB" id="A0A165GDZ9"/>
<name>A0A165GDZ9_EXIGL</name>
<dbReference type="Proteomes" id="UP000077266">
    <property type="component" value="Unassembled WGS sequence"/>
</dbReference>
<gene>
    <name evidence="3" type="ORF">EXIGLDRAFT_720380</name>
</gene>
<evidence type="ECO:0000313" key="3">
    <source>
        <dbReference type="EMBL" id="KZV90380.1"/>
    </source>
</evidence>
<evidence type="ECO:0000313" key="4">
    <source>
        <dbReference type="Proteomes" id="UP000077266"/>
    </source>
</evidence>
<organism evidence="3 4">
    <name type="scientific">Exidia glandulosa HHB12029</name>
    <dbReference type="NCBI Taxonomy" id="1314781"/>
    <lineage>
        <taxon>Eukaryota</taxon>
        <taxon>Fungi</taxon>
        <taxon>Dikarya</taxon>
        <taxon>Basidiomycota</taxon>
        <taxon>Agaricomycotina</taxon>
        <taxon>Agaricomycetes</taxon>
        <taxon>Auriculariales</taxon>
        <taxon>Exidiaceae</taxon>
        <taxon>Exidia</taxon>
    </lineage>
</organism>
<feature type="region of interest" description="Disordered" evidence="1">
    <location>
        <begin position="1"/>
        <end position="23"/>
    </location>
</feature>
<feature type="region of interest" description="Disordered" evidence="1">
    <location>
        <begin position="60"/>
        <end position="84"/>
    </location>
</feature>
<keyword evidence="4" id="KW-1185">Reference proteome</keyword>
<evidence type="ECO:0000256" key="1">
    <source>
        <dbReference type="SAM" id="MobiDB-lite"/>
    </source>
</evidence>